<comment type="caution">
    <text evidence="10">The sequence shown here is derived from an EMBL/GenBank/DDBJ whole genome shotgun (WGS) entry which is preliminary data.</text>
</comment>
<evidence type="ECO:0000256" key="6">
    <source>
        <dbReference type="ARBA" id="ARBA00022982"/>
    </source>
</evidence>
<dbReference type="Pfam" id="PF05347">
    <property type="entry name" value="Complex1_LYR"/>
    <property type="match status" value="1"/>
</dbReference>
<evidence type="ECO:0000256" key="4">
    <source>
        <dbReference type="ARBA" id="ARBA00022660"/>
    </source>
</evidence>
<dbReference type="EMBL" id="JBANRG010000001">
    <property type="protein sequence ID" value="KAK7473057.1"/>
    <property type="molecule type" value="Genomic_DNA"/>
</dbReference>
<keyword evidence="8" id="KW-0472">Membrane</keyword>
<dbReference type="InterPro" id="IPR045299">
    <property type="entry name" value="Complex1_LYR_NDUFA6_LYRM6"/>
</dbReference>
<dbReference type="InterPro" id="IPR008011">
    <property type="entry name" value="Complex1_LYR_dom"/>
</dbReference>
<evidence type="ECO:0000313" key="10">
    <source>
        <dbReference type="EMBL" id="KAK7444266.1"/>
    </source>
</evidence>
<reference evidence="10 12" key="1">
    <citation type="submission" date="2024-01" db="EMBL/GenBank/DDBJ databases">
        <title>A draft genome for the cacao thread blight pathogen Marasmiellus scandens.</title>
        <authorList>
            <person name="Baruah I.K."/>
            <person name="Leung J."/>
            <person name="Bukari Y."/>
            <person name="Amoako-Attah I."/>
            <person name="Meinhardt L.W."/>
            <person name="Bailey B.A."/>
            <person name="Cohen S.P."/>
        </authorList>
    </citation>
    <scope>NUCLEOTIDE SEQUENCE [LARGE SCALE GENOMIC DNA]</scope>
    <source>
        <strain evidence="10 12">GH-19</strain>
    </source>
</reference>
<evidence type="ECO:0000256" key="3">
    <source>
        <dbReference type="ARBA" id="ARBA00022448"/>
    </source>
</evidence>
<keyword evidence="6" id="KW-0249">Electron transport</keyword>
<name>A0ABR1IY07_9AGAR</name>
<keyword evidence="12" id="KW-1185">Reference proteome</keyword>
<evidence type="ECO:0000256" key="5">
    <source>
        <dbReference type="ARBA" id="ARBA00022792"/>
    </source>
</evidence>
<accession>A0ABR1IY07</accession>
<keyword evidence="4" id="KW-0679">Respiratory chain</keyword>
<feature type="domain" description="Complex 1 LYR protein" evidence="9">
    <location>
        <begin position="53"/>
        <end position="113"/>
    </location>
</feature>
<dbReference type="Proteomes" id="UP001498398">
    <property type="component" value="Unassembled WGS sequence"/>
</dbReference>
<dbReference type="CDD" id="cd20266">
    <property type="entry name" value="Complex1_LYR_NDUFA6_LYRM6"/>
    <property type="match status" value="1"/>
</dbReference>
<evidence type="ECO:0000256" key="8">
    <source>
        <dbReference type="ARBA" id="ARBA00023136"/>
    </source>
</evidence>
<protein>
    <submittedName>
        <fullName evidence="10">Ndufa6 NADH-ubiquinone oxidoreductase subunit</fullName>
    </submittedName>
</protein>
<comment type="similarity">
    <text evidence="2">Belongs to the complex I LYR family.</text>
</comment>
<proteinExistence type="inferred from homology"/>
<evidence type="ECO:0000313" key="11">
    <source>
        <dbReference type="EMBL" id="KAK7473057.1"/>
    </source>
</evidence>
<evidence type="ECO:0000259" key="9">
    <source>
        <dbReference type="Pfam" id="PF05347"/>
    </source>
</evidence>
<gene>
    <name evidence="10" type="primary">NdufA6_2</name>
    <name evidence="11" type="synonym">NdufA6_1</name>
    <name evidence="11" type="ORF">VKT23_001160</name>
    <name evidence="10" type="ORF">VKT23_015276</name>
</gene>
<comment type="subcellular location">
    <subcellularLocation>
        <location evidence="1">Mitochondrion inner membrane</location>
        <topology evidence="1">Peripheral membrane protein</topology>
        <orientation evidence="1">Matrix side</orientation>
    </subcellularLocation>
</comment>
<evidence type="ECO:0000313" key="12">
    <source>
        <dbReference type="Proteomes" id="UP001498398"/>
    </source>
</evidence>
<dbReference type="EMBL" id="JBANRG010000051">
    <property type="protein sequence ID" value="KAK7444266.1"/>
    <property type="molecule type" value="Genomic_DNA"/>
</dbReference>
<organism evidence="10 12">
    <name type="scientific">Marasmiellus scandens</name>
    <dbReference type="NCBI Taxonomy" id="2682957"/>
    <lineage>
        <taxon>Eukaryota</taxon>
        <taxon>Fungi</taxon>
        <taxon>Dikarya</taxon>
        <taxon>Basidiomycota</taxon>
        <taxon>Agaricomycotina</taxon>
        <taxon>Agaricomycetes</taxon>
        <taxon>Agaricomycetidae</taxon>
        <taxon>Agaricales</taxon>
        <taxon>Marasmiineae</taxon>
        <taxon>Omphalotaceae</taxon>
        <taxon>Marasmiellus</taxon>
    </lineage>
</organism>
<evidence type="ECO:0000256" key="7">
    <source>
        <dbReference type="ARBA" id="ARBA00023128"/>
    </source>
</evidence>
<sequence>MTPVWTAGIGFQKRQHSTLLFVVVARMTSTFTIPARLARAAKVSATHEEARQRTIQLYREWYRAAPEICALYSLSVSPAFVRHRIRARFERNRNVTDLRAINVLLLKSHQDFQETMNVWKLPDHVLGVLLKDDTRPQRTFLQKFYEGRDEDAIRPAASGVV</sequence>
<dbReference type="PANTHER" id="PTHR12964">
    <property type="entry name" value="NADH-UBIQUINONE OXIDOREDUCTASE B14 SUBUNIT"/>
    <property type="match status" value="1"/>
</dbReference>
<keyword evidence="7" id="KW-0496">Mitochondrion</keyword>
<keyword evidence="3" id="KW-0813">Transport</keyword>
<dbReference type="InterPro" id="IPR016488">
    <property type="entry name" value="NADH_Ub_cplx-1_asu_su-6"/>
</dbReference>
<evidence type="ECO:0000256" key="2">
    <source>
        <dbReference type="ARBA" id="ARBA00009508"/>
    </source>
</evidence>
<keyword evidence="5" id="KW-0999">Mitochondrion inner membrane</keyword>
<dbReference type="PANTHER" id="PTHR12964:SF0">
    <property type="entry name" value="NADH DEHYDROGENASE [UBIQUINONE] 1 ALPHA SUBCOMPLEX SUBUNIT 6"/>
    <property type="match status" value="1"/>
</dbReference>
<evidence type="ECO:0000256" key="1">
    <source>
        <dbReference type="ARBA" id="ARBA00004443"/>
    </source>
</evidence>